<evidence type="ECO:0000313" key="5">
    <source>
        <dbReference type="EMBL" id="KAK4186807.1"/>
    </source>
</evidence>
<evidence type="ECO:0000259" key="4">
    <source>
        <dbReference type="Pfam" id="PF01753"/>
    </source>
</evidence>
<keyword evidence="6" id="KW-1185">Reference proteome</keyword>
<accession>A0AAN6WV38</accession>
<dbReference type="Pfam" id="PF01753">
    <property type="entry name" value="zf-MYND"/>
    <property type="match status" value="1"/>
</dbReference>
<reference evidence="5" key="1">
    <citation type="journal article" date="2023" name="Mol. Phylogenet. Evol.">
        <title>Genome-scale phylogeny and comparative genomics of the fungal order Sordariales.</title>
        <authorList>
            <person name="Hensen N."/>
            <person name="Bonometti L."/>
            <person name="Westerberg I."/>
            <person name="Brannstrom I.O."/>
            <person name="Guillou S."/>
            <person name="Cros-Aarteil S."/>
            <person name="Calhoun S."/>
            <person name="Haridas S."/>
            <person name="Kuo A."/>
            <person name="Mondo S."/>
            <person name="Pangilinan J."/>
            <person name="Riley R."/>
            <person name="LaButti K."/>
            <person name="Andreopoulos B."/>
            <person name="Lipzen A."/>
            <person name="Chen C."/>
            <person name="Yan M."/>
            <person name="Daum C."/>
            <person name="Ng V."/>
            <person name="Clum A."/>
            <person name="Steindorff A."/>
            <person name="Ohm R.A."/>
            <person name="Martin F."/>
            <person name="Silar P."/>
            <person name="Natvig D.O."/>
            <person name="Lalanne C."/>
            <person name="Gautier V."/>
            <person name="Ament-Velasquez S.L."/>
            <person name="Kruys A."/>
            <person name="Hutchinson M.I."/>
            <person name="Powell A.J."/>
            <person name="Barry K."/>
            <person name="Miller A.N."/>
            <person name="Grigoriev I.V."/>
            <person name="Debuchy R."/>
            <person name="Gladieux P."/>
            <person name="Hiltunen Thoren M."/>
            <person name="Johannesson H."/>
        </authorList>
    </citation>
    <scope>NUCLEOTIDE SEQUENCE</scope>
    <source>
        <strain evidence="5">PSN309</strain>
    </source>
</reference>
<evidence type="ECO:0000313" key="6">
    <source>
        <dbReference type="Proteomes" id="UP001302126"/>
    </source>
</evidence>
<dbReference type="EMBL" id="MU864415">
    <property type="protein sequence ID" value="KAK4186807.1"/>
    <property type="molecule type" value="Genomic_DNA"/>
</dbReference>
<gene>
    <name evidence="5" type="ORF">QBC35DRAFT_500331</name>
</gene>
<dbReference type="AlphaFoldDB" id="A0AAN6WV38"/>
<evidence type="ECO:0000256" key="3">
    <source>
        <dbReference type="ARBA" id="ARBA00022833"/>
    </source>
</evidence>
<reference evidence="5" key="2">
    <citation type="submission" date="2023-05" db="EMBL/GenBank/DDBJ databases">
        <authorList>
            <consortium name="Lawrence Berkeley National Laboratory"/>
            <person name="Steindorff A."/>
            <person name="Hensen N."/>
            <person name="Bonometti L."/>
            <person name="Westerberg I."/>
            <person name="Brannstrom I.O."/>
            <person name="Guillou S."/>
            <person name="Cros-Aarteil S."/>
            <person name="Calhoun S."/>
            <person name="Haridas S."/>
            <person name="Kuo A."/>
            <person name="Mondo S."/>
            <person name="Pangilinan J."/>
            <person name="Riley R."/>
            <person name="Labutti K."/>
            <person name="Andreopoulos B."/>
            <person name="Lipzen A."/>
            <person name="Chen C."/>
            <person name="Yanf M."/>
            <person name="Daum C."/>
            <person name="Ng V."/>
            <person name="Clum A."/>
            <person name="Ohm R."/>
            <person name="Martin F."/>
            <person name="Silar P."/>
            <person name="Natvig D."/>
            <person name="Lalanne C."/>
            <person name="Gautier V."/>
            <person name="Ament-Velasquez S.L."/>
            <person name="Kruys A."/>
            <person name="Hutchinson M.I."/>
            <person name="Powell A.J."/>
            <person name="Barry K."/>
            <person name="Miller A.N."/>
            <person name="Grigoriev I.V."/>
            <person name="Debuchy R."/>
            <person name="Gladieux P."/>
            <person name="Thoren M.H."/>
            <person name="Johannesson H."/>
        </authorList>
    </citation>
    <scope>NUCLEOTIDE SEQUENCE</scope>
    <source>
        <strain evidence="5">PSN309</strain>
    </source>
</reference>
<sequence>MAGQHHLCFGLHPQRCAVCSTTSGLLRCGGCKVVSYRGAPHQHEHHAYHKATCQEIVQTRETFAREDAALRAYPGDWTLPADALNTCVGDFWGLLGTRDYMRARYAAANALLKLTPWPNRHDRSFTLIQDDAIQPSQVYGHTSLDVRCSGKAGMSARTNSKLTSRNCLIRAH</sequence>
<keyword evidence="1" id="KW-0479">Metal-binding</keyword>
<dbReference type="Gene3D" id="6.10.140.2220">
    <property type="match status" value="1"/>
</dbReference>
<comment type="caution">
    <text evidence="5">The sequence shown here is derived from an EMBL/GenBank/DDBJ whole genome shotgun (WGS) entry which is preliminary data.</text>
</comment>
<keyword evidence="2" id="KW-0863">Zinc-finger</keyword>
<evidence type="ECO:0000256" key="2">
    <source>
        <dbReference type="ARBA" id="ARBA00022771"/>
    </source>
</evidence>
<protein>
    <recommendedName>
        <fullName evidence="4">MYND-type domain-containing protein</fullName>
    </recommendedName>
</protein>
<keyword evidence="3" id="KW-0862">Zinc</keyword>
<dbReference type="GO" id="GO:0008270">
    <property type="term" value="F:zinc ion binding"/>
    <property type="evidence" value="ECO:0007669"/>
    <property type="project" value="UniProtKB-KW"/>
</dbReference>
<dbReference type="SUPFAM" id="SSF144232">
    <property type="entry name" value="HIT/MYND zinc finger-like"/>
    <property type="match status" value="1"/>
</dbReference>
<dbReference type="InterPro" id="IPR002893">
    <property type="entry name" value="Znf_MYND"/>
</dbReference>
<proteinExistence type="predicted"/>
<evidence type="ECO:0000256" key="1">
    <source>
        <dbReference type="ARBA" id="ARBA00022723"/>
    </source>
</evidence>
<name>A0AAN6WV38_9PEZI</name>
<organism evidence="5 6">
    <name type="scientific">Podospora australis</name>
    <dbReference type="NCBI Taxonomy" id="1536484"/>
    <lineage>
        <taxon>Eukaryota</taxon>
        <taxon>Fungi</taxon>
        <taxon>Dikarya</taxon>
        <taxon>Ascomycota</taxon>
        <taxon>Pezizomycotina</taxon>
        <taxon>Sordariomycetes</taxon>
        <taxon>Sordariomycetidae</taxon>
        <taxon>Sordariales</taxon>
        <taxon>Podosporaceae</taxon>
        <taxon>Podospora</taxon>
    </lineage>
</organism>
<dbReference type="Proteomes" id="UP001302126">
    <property type="component" value="Unassembled WGS sequence"/>
</dbReference>
<feature type="domain" description="MYND-type" evidence="4">
    <location>
        <begin position="16"/>
        <end position="53"/>
    </location>
</feature>